<sequence length="112" mass="11429">MAHPMGCLLPYCSQIALPTADGLPVAFSLSPARSPRPAAPPSSPTAGASESASAAHLHTNHSNQDAPATIPTQPGVLCYLRPAAPQPPRRPAPATTTAAGPATSRAILYNWT</sequence>
<name>K3ZAX7_SETIT</name>
<evidence type="ECO:0000313" key="4">
    <source>
        <dbReference type="Proteomes" id="UP000004995"/>
    </source>
</evidence>
<dbReference type="AlphaFoldDB" id="K3ZAX7"/>
<dbReference type="Gramene" id="KQL16050">
    <property type="protein sequence ID" value="KQL16050"/>
    <property type="gene ID" value="SETIT_023698mg"/>
</dbReference>
<dbReference type="Proteomes" id="UP000004995">
    <property type="component" value="Unassembled WGS sequence"/>
</dbReference>
<reference evidence="2" key="2">
    <citation type="submission" date="2015-07" db="EMBL/GenBank/DDBJ databases">
        <authorList>
            <person name="Noorani M."/>
        </authorList>
    </citation>
    <scope>NUCLEOTIDE SEQUENCE</scope>
    <source>
        <strain evidence="2">Yugu1</strain>
    </source>
</reference>
<dbReference type="EMBL" id="AGNK02001826">
    <property type="status" value="NOT_ANNOTATED_CDS"/>
    <property type="molecule type" value="Genomic_DNA"/>
</dbReference>
<organism evidence="2">
    <name type="scientific">Setaria italica</name>
    <name type="common">Foxtail millet</name>
    <name type="synonym">Panicum italicum</name>
    <dbReference type="NCBI Taxonomy" id="4555"/>
    <lineage>
        <taxon>Eukaryota</taxon>
        <taxon>Viridiplantae</taxon>
        <taxon>Streptophyta</taxon>
        <taxon>Embryophyta</taxon>
        <taxon>Tracheophyta</taxon>
        <taxon>Spermatophyta</taxon>
        <taxon>Magnoliopsida</taxon>
        <taxon>Liliopsida</taxon>
        <taxon>Poales</taxon>
        <taxon>Poaceae</taxon>
        <taxon>PACMAD clade</taxon>
        <taxon>Panicoideae</taxon>
        <taxon>Panicodae</taxon>
        <taxon>Paniceae</taxon>
        <taxon>Cenchrinae</taxon>
        <taxon>Setaria</taxon>
    </lineage>
</organism>
<dbReference type="EMBL" id="CM003530">
    <property type="protein sequence ID" value="RCV18294.1"/>
    <property type="molecule type" value="Genomic_DNA"/>
</dbReference>
<feature type="compositionally biased region" description="Polar residues" evidence="1">
    <location>
        <begin position="60"/>
        <end position="72"/>
    </location>
</feature>
<feature type="compositionally biased region" description="Low complexity" evidence="1">
    <location>
        <begin position="44"/>
        <end position="55"/>
    </location>
</feature>
<evidence type="ECO:0000256" key="1">
    <source>
        <dbReference type="SAM" id="MobiDB-lite"/>
    </source>
</evidence>
<evidence type="ECO:0000313" key="2">
    <source>
        <dbReference type="EMBL" id="RCV18294.1"/>
    </source>
</evidence>
<accession>K3ZAX7</accession>
<dbReference type="EnsemblPlants" id="KQL16050">
    <property type="protein sequence ID" value="KQL16050"/>
    <property type="gene ID" value="SETIT_023698mg"/>
</dbReference>
<dbReference type="HOGENOM" id="CLU_2150256_0_0_1"/>
<keyword evidence="4" id="KW-1185">Reference proteome</keyword>
<proteinExistence type="predicted"/>
<reference evidence="3" key="3">
    <citation type="submission" date="2018-08" db="UniProtKB">
        <authorList>
            <consortium name="EnsemblPlants"/>
        </authorList>
    </citation>
    <scope>IDENTIFICATION</scope>
    <source>
        <strain evidence="3">Yugu1</strain>
    </source>
</reference>
<feature type="compositionally biased region" description="Low complexity" evidence="1">
    <location>
        <begin position="92"/>
        <end position="106"/>
    </location>
</feature>
<reference evidence="2 4" key="1">
    <citation type="journal article" date="2012" name="Nat. Biotechnol.">
        <title>Reference genome sequence of the model plant Setaria.</title>
        <authorList>
            <person name="Bennetzen J.L."/>
            <person name="Schmutz J."/>
            <person name="Wang H."/>
            <person name="Percifield R."/>
            <person name="Hawkins J."/>
            <person name="Pontaroli A.C."/>
            <person name="Estep M."/>
            <person name="Feng L."/>
            <person name="Vaughn J.N."/>
            <person name="Grimwood J."/>
            <person name="Jenkins J."/>
            <person name="Barry K."/>
            <person name="Lindquist E."/>
            <person name="Hellsten U."/>
            <person name="Deshpande S."/>
            <person name="Wang X."/>
            <person name="Wu X."/>
            <person name="Mitros T."/>
            <person name="Triplett J."/>
            <person name="Yang X."/>
            <person name="Ye C.Y."/>
            <person name="Mauro-Herrera M."/>
            <person name="Wang L."/>
            <person name="Li P."/>
            <person name="Sharma M."/>
            <person name="Sharma R."/>
            <person name="Ronald P.C."/>
            <person name="Panaud O."/>
            <person name="Kellogg E.A."/>
            <person name="Brutnell T.P."/>
            <person name="Doust A.N."/>
            <person name="Tuskan G.A."/>
            <person name="Rokhsar D."/>
            <person name="Devos K.M."/>
        </authorList>
    </citation>
    <scope>NUCLEOTIDE SEQUENCE [LARGE SCALE GENOMIC DNA]</scope>
    <source>
        <strain evidence="4">cv. Yugu1</strain>
        <strain evidence="2">Yugu1</strain>
    </source>
</reference>
<evidence type="ECO:0000313" key="3">
    <source>
        <dbReference type="EnsemblPlants" id="KQL16050"/>
    </source>
</evidence>
<gene>
    <name evidence="2" type="ORF">SETIT_3G288900v2</name>
</gene>
<feature type="region of interest" description="Disordered" evidence="1">
    <location>
        <begin position="26"/>
        <end position="112"/>
    </location>
</feature>
<protein>
    <submittedName>
        <fullName evidence="2 3">Uncharacterized protein</fullName>
    </submittedName>
</protein>